<organism evidence="2 3">
    <name type="scientific">Pectobacterium carotovorum</name>
    <name type="common">Erwinia carotovora</name>
    <dbReference type="NCBI Taxonomy" id="554"/>
    <lineage>
        <taxon>Bacteria</taxon>
        <taxon>Pseudomonadati</taxon>
        <taxon>Pseudomonadota</taxon>
        <taxon>Gammaproteobacteria</taxon>
        <taxon>Enterobacterales</taxon>
        <taxon>Pectobacteriaceae</taxon>
        <taxon>Pectobacterium</taxon>
    </lineage>
</organism>
<protein>
    <submittedName>
        <fullName evidence="2">Uncharacterized protein</fullName>
    </submittedName>
</protein>
<comment type="caution">
    <text evidence="2">The sequence shown here is derived from an EMBL/GenBank/DDBJ whole genome shotgun (WGS) entry which is preliminary data.</text>
</comment>
<feature type="compositionally biased region" description="Basic and acidic residues" evidence="1">
    <location>
        <begin position="1"/>
        <end position="16"/>
    </location>
</feature>
<evidence type="ECO:0000313" key="3">
    <source>
        <dbReference type="Proteomes" id="UP000283655"/>
    </source>
</evidence>
<dbReference type="RefSeq" id="WP_119874685.1">
    <property type="nucleotide sequence ID" value="NZ_QZDH01000057.1"/>
</dbReference>
<evidence type="ECO:0000256" key="1">
    <source>
        <dbReference type="SAM" id="MobiDB-lite"/>
    </source>
</evidence>
<reference evidence="2 3" key="1">
    <citation type="submission" date="2018-09" db="EMBL/GenBank/DDBJ databases">
        <title>Phylogenetic diversity of Pectobacterium and Dickeya strains causing blackleg disease of potato in Morocco.</title>
        <authorList>
            <person name="Oulghazi S."/>
            <person name="Moumni M."/>
            <person name="Faure D."/>
        </authorList>
    </citation>
    <scope>NUCLEOTIDE SEQUENCE [LARGE SCALE GENOMIC DNA]</scope>
    <source>
        <strain evidence="2 3">S1.15.11.2D</strain>
    </source>
</reference>
<accession>A0A419AS28</accession>
<dbReference type="EMBL" id="QZDH01000057">
    <property type="protein sequence ID" value="RJL48267.1"/>
    <property type="molecule type" value="Genomic_DNA"/>
</dbReference>
<feature type="region of interest" description="Disordered" evidence="1">
    <location>
        <begin position="1"/>
        <end position="25"/>
    </location>
</feature>
<dbReference type="Proteomes" id="UP000283655">
    <property type="component" value="Unassembled WGS sequence"/>
</dbReference>
<dbReference type="AlphaFoldDB" id="A0A419AS28"/>
<evidence type="ECO:0000313" key="2">
    <source>
        <dbReference type="EMBL" id="RJL48267.1"/>
    </source>
</evidence>
<proteinExistence type="predicted"/>
<gene>
    <name evidence="2" type="ORF">D5071_18505</name>
</gene>
<name>A0A419AS28_PECCA</name>
<sequence length="75" mass="8858">MNEKAEKKWREEHPPKENCLPSSRSTVNSTVSLSVERINELMAKYDASETVDIRQEELISLLWEVLYHRKINPIF</sequence>